<dbReference type="InterPro" id="IPR005467">
    <property type="entry name" value="His_kinase_dom"/>
</dbReference>
<dbReference type="SUPFAM" id="SSF47384">
    <property type="entry name" value="Homodimeric domain of signal transducing histidine kinase"/>
    <property type="match status" value="1"/>
</dbReference>
<protein>
    <recommendedName>
        <fullName evidence="4">histidine kinase</fullName>
        <ecNumber evidence="4">2.7.13.3</ecNumber>
    </recommendedName>
</protein>
<dbReference type="InterPro" id="IPR003661">
    <property type="entry name" value="HisK_dim/P_dom"/>
</dbReference>
<accession>A0A449DB18</accession>
<feature type="compositionally biased region" description="Basic and acidic residues" evidence="14">
    <location>
        <begin position="943"/>
        <end position="955"/>
    </location>
</feature>
<evidence type="ECO:0000256" key="9">
    <source>
        <dbReference type="ARBA" id="ARBA00022777"/>
    </source>
</evidence>
<dbReference type="InterPro" id="IPR036890">
    <property type="entry name" value="HATPase_C_sf"/>
</dbReference>
<evidence type="ECO:0000256" key="11">
    <source>
        <dbReference type="ARBA" id="ARBA00022989"/>
    </source>
</evidence>
<comment type="subcellular location">
    <subcellularLocation>
        <location evidence="3">Cell membrane</location>
    </subcellularLocation>
    <subcellularLocation>
        <location evidence="2">Membrane</location>
        <topology evidence="2">Multi-pass membrane protein</topology>
    </subcellularLocation>
</comment>
<dbReference type="GO" id="GO:0005737">
    <property type="term" value="C:cytoplasm"/>
    <property type="evidence" value="ECO:0007669"/>
    <property type="project" value="UniProtKB-ARBA"/>
</dbReference>
<keyword evidence="7 15" id="KW-0812">Transmembrane</keyword>
<feature type="region of interest" description="Disordered" evidence="14">
    <location>
        <begin position="743"/>
        <end position="762"/>
    </location>
</feature>
<dbReference type="GO" id="GO:0000155">
    <property type="term" value="F:phosphorelay sensor kinase activity"/>
    <property type="evidence" value="ECO:0007669"/>
    <property type="project" value="InterPro"/>
</dbReference>
<dbReference type="Pfam" id="PF00582">
    <property type="entry name" value="Usp"/>
    <property type="match status" value="1"/>
</dbReference>
<dbReference type="GO" id="GO:0005524">
    <property type="term" value="F:ATP binding"/>
    <property type="evidence" value="ECO:0007669"/>
    <property type="project" value="UniProtKB-KW"/>
</dbReference>
<dbReference type="SMART" id="SM00387">
    <property type="entry name" value="HATPase_c"/>
    <property type="match status" value="1"/>
</dbReference>
<dbReference type="InterPro" id="IPR025201">
    <property type="entry name" value="KdpD_TM"/>
</dbReference>
<evidence type="ECO:0000313" key="17">
    <source>
        <dbReference type="EMBL" id="VEW14761.1"/>
    </source>
</evidence>
<keyword evidence="9" id="KW-0418">Kinase</keyword>
<dbReference type="PROSITE" id="PS50109">
    <property type="entry name" value="HIS_KIN"/>
    <property type="match status" value="1"/>
</dbReference>
<dbReference type="EMBL" id="CAACXN010000015">
    <property type="protein sequence ID" value="VEW14761.1"/>
    <property type="molecule type" value="Genomic_DNA"/>
</dbReference>
<feature type="transmembrane region" description="Helical" evidence="15">
    <location>
        <begin position="465"/>
        <end position="486"/>
    </location>
</feature>
<dbReference type="InterPro" id="IPR003594">
    <property type="entry name" value="HATPase_dom"/>
</dbReference>
<evidence type="ECO:0000256" key="4">
    <source>
        <dbReference type="ARBA" id="ARBA00012438"/>
    </source>
</evidence>
<dbReference type="InterPro" id="IPR004358">
    <property type="entry name" value="Sig_transdc_His_kin-like_C"/>
</dbReference>
<dbReference type="SUPFAM" id="SSF52402">
    <property type="entry name" value="Adenine nucleotide alpha hydrolases-like"/>
    <property type="match status" value="1"/>
</dbReference>
<dbReference type="Gene3D" id="1.20.120.620">
    <property type="entry name" value="Backbone structure of the membrane domain of e. Coli histidine kinase receptor kdpd"/>
    <property type="match status" value="1"/>
</dbReference>
<evidence type="ECO:0000256" key="6">
    <source>
        <dbReference type="ARBA" id="ARBA00022679"/>
    </source>
</evidence>
<dbReference type="Gene3D" id="3.40.50.300">
    <property type="entry name" value="P-loop containing nucleotide triphosphate hydrolases"/>
    <property type="match status" value="1"/>
</dbReference>
<keyword evidence="13 15" id="KW-0472">Membrane</keyword>
<dbReference type="SUPFAM" id="SSF55874">
    <property type="entry name" value="ATPase domain of HSP90 chaperone/DNA topoisomerase II/histidine kinase"/>
    <property type="match status" value="1"/>
</dbReference>
<evidence type="ECO:0000256" key="7">
    <source>
        <dbReference type="ARBA" id="ARBA00022692"/>
    </source>
</evidence>
<sequence>MGSPRRGKLTVFLGYAPGVGKTVAMLEAAAGAKSAGRDVVVGIVEDHGRAHTAALAQGFETLPRAQVPYQGRTFEELDAEAVLTRAPELVVIDELAHTNVPGSGDREKRWEDVSAILTAGIDVFTTINIQHLESLGDVVGSIIGRVQHERVPDPFLRTADEVELVDISPVALRARLSEGNIYAAAKVDAAMSNYFRLGNLTALRELALLWLADRVDEGLEEYRDAKGIRDTWAARDRIIVAVTGGAESITLIRRGLRIAGRVAGRELLVVHVVEPDGTRSATAPDLMRARELAEANNATWHTVVGDDVATALVEFARTVNASQIVLGVSRTPWYGRIFSPGVASRVIASAADIDVHMVTHSQAARVWRPRRETRPGSAISKLRRILGWVIGALAPLALTVLFIALGPGAVSLSINFLSFITVVVIVALIGGLWPAVMTAVLGTALINWFFTHPVGSFTIAEFENILALAIFIAVAVAVATVVDLAARRSRQAQAAEHEGSVLSELARSMIAEGDSPESMVESIRTTFVLDGVAVLSKDEAGEWAVTASAGEPVTTRAEATETFDLDDDTALLLKGQPLSAGEQRILDAYAGRLLRVLTESELAATRSQARELSAGNAVRTALLTAVSHDLRTPLGAIKAATSTLMLDGIALSDADERLMLTTIENGTLRLEKLIDNLLDMSRIQSGAVTISTSPVPVSDLVVSALAEVGAENVRTVTAGERGDGGDAEGAAAEAVVGPAGGAAASVGNADRSSSRTVSGRGAADGYGPEITVDIDPDAWVDVDFGLLERVLVNIVENSLKYGDGAPLTIDASTGAEAVYLRIADSGPGVSDDALETIFTPFTRLDESNAKGLGLGMAVALGLCRAMGIDLSAEHTPGGGFTAVLTFPRCGKGAMTPPDGSDAVPATDDLFGGTSGTTSADEPGGEDDELIGAAAGTASAGDDDSVRADVGEKAADDVATTTEDDRLQAGEGRR</sequence>
<evidence type="ECO:0000256" key="5">
    <source>
        <dbReference type="ARBA" id="ARBA00022553"/>
    </source>
</evidence>
<dbReference type="GO" id="GO:0005886">
    <property type="term" value="C:plasma membrane"/>
    <property type="evidence" value="ECO:0007669"/>
    <property type="project" value="UniProtKB-SubCell"/>
</dbReference>
<dbReference type="EC" id="2.7.13.3" evidence="4"/>
<dbReference type="FunFam" id="3.40.50.300:FF:000483">
    <property type="entry name" value="Sensor histidine kinase KdpD"/>
    <property type="match status" value="1"/>
</dbReference>
<dbReference type="InterPro" id="IPR006016">
    <property type="entry name" value="UspA"/>
</dbReference>
<keyword evidence="6 17" id="KW-0808">Transferase</keyword>
<dbReference type="Pfam" id="PF02518">
    <property type="entry name" value="HATPase_c"/>
    <property type="match status" value="1"/>
</dbReference>
<feature type="compositionally biased region" description="Basic and acidic residues" evidence="14">
    <location>
        <begin position="962"/>
        <end position="973"/>
    </location>
</feature>
<evidence type="ECO:0000256" key="14">
    <source>
        <dbReference type="SAM" id="MobiDB-lite"/>
    </source>
</evidence>
<feature type="region of interest" description="Disordered" evidence="14">
    <location>
        <begin position="895"/>
        <end position="973"/>
    </location>
</feature>
<evidence type="ECO:0000256" key="2">
    <source>
        <dbReference type="ARBA" id="ARBA00004141"/>
    </source>
</evidence>
<dbReference type="InterPro" id="IPR003852">
    <property type="entry name" value="Sig_transdc_His_kinase_KdpD_N"/>
</dbReference>
<organism evidence="17 18">
    <name type="scientific">Brevibacterium casei</name>
    <dbReference type="NCBI Taxonomy" id="33889"/>
    <lineage>
        <taxon>Bacteria</taxon>
        <taxon>Bacillati</taxon>
        <taxon>Actinomycetota</taxon>
        <taxon>Actinomycetes</taxon>
        <taxon>Micrococcales</taxon>
        <taxon>Brevibacteriaceae</taxon>
        <taxon>Brevibacterium</taxon>
    </lineage>
</organism>
<keyword evidence="12" id="KW-0902">Two-component regulatory system</keyword>
<keyword evidence="11 15" id="KW-1133">Transmembrane helix</keyword>
<dbReference type="Gene3D" id="1.10.287.130">
    <property type="match status" value="1"/>
</dbReference>
<reference evidence="17 18" key="1">
    <citation type="submission" date="2019-02" db="EMBL/GenBank/DDBJ databases">
        <authorList>
            <consortium name="Pathogen Informatics"/>
        </authorList>
    </citation>
    <scope>NUCLEOTIDE SEQUENCE [LARGE SCALE GENOMIC DNA]</scope>
    <source>
        <strain evidence="17 18">3012STDY7078520</strain>
    </source>
</reference>
<dbReference type="InterPro" id="IPR036097">
    <property type="entry name" value="HisK_dim/P_sf"/>
</dbReference>
<evidence type="ECO:0000256" key="12">
    <source>
        <dbReference type="ARBA" id="ARBA00023012"/>
    </source>
</evidence>
<dbReference type="PRINTS" id="PR00344">
    <property type="entry name" value="BCTRLSENSOR"/>
</dbReference>
<evidence type="ECO:0000313" key="18">
    <source>
        <dbReference type="Proteomes" id="UP000386281"/>
    </source>
</evidence>
<feature type="transmembrane region" description="Helical" evidence="15">
    <location>
        <begin position="385"/>
        <end position="405"/>
    </location>
</feature>
<dbReference type="RefSeq" id="WP_190247262.1">
    <property type="nucleotide sequence ID" value="NZ_CAACXN010000015.1"/>
</dbReference>
<evidence type="ECO:0000259" key="16">
    <source>
        <dbReference type="PROSITE" id="PS50109"/>
    </source>
</evidence>
<evidence type="ECO:0000256" key="3">
    <source>
        <dbReference type="ARBA" id="ARBA00004236"/>
    </source>
</evidence>
<dbReference type="InterPro" id="IPR027417">
    <property type="entry name" value="P-loop_NTPase"/>
</dbReference>
<dbReference type="Gene3D" id="3.40.50.620">
    <property type="entry name" value="HUPs"/>
    <property type="match status" value="1"/>
</dbReference>
<feature type="transmembrane region" description="Helical" evidence="15">
    <location>
        <begin position="417"/>
        <end position="450"/>
    </location>
</feature>
<dbReference type="Pfam" id="PF00512">
    <property type="entry name" value="HisKA"/>
    <property type="match status" value="1"/>
</dbReference>
<dbReference type="Gene3D" id="3.30.565.10">
    <property type="entry name" value="Histidine kinase-like ATPase, C-terminal domain"/>
    <property type="match status" value="1"/>
</dbReference>
<comment type="catalytic activity">
    <reaction evidence="1">
        <text>ATP + protein L-histidine = ADP + protein N-phospho-L-histidine.</text>
        <dbReference type="EC" id="2.7.13.3"/>
    </reaction>
</comment>
<feature type="domain" description="Histidine kinase" evidence="16">
    <location>
        <begin position="625"/>
        <end position="890"/>
    </location>
</feature>
<dbReference type="InterPro" id="IPR038318">
    <property type="entry name" value="KdpD_sf"/>
</dbReference>
<dbReference type="CDD" id="cd00082">
    <property type="entry name" value="HisKA"/>
    <property type="match status" value="1"/>
</dbReference>
<dbReference type="AlphaFoldDB" id="A0A449DB18"/>
<keyword evidence="8" id="KW-0547">Nucleotide-binding</keyword>
<dbReference type="SMART" id="SM00388">
    <property type="entry name" value="HisKA"/>
    <property type="match status" value="1"/>
</dbReference>
<evidence type="ECO:0000256" key="8">
    <source>
        <dbReference type="ARBA" id="ARBA00022741"/>
    </source>
</evidence>
<keyword evidence="10" id="KW-0067">ATP-binding</keyword>
<evidence type="ECO:0000256" key="15">
    <source>
        <dbReference type="SAM" id="Phobius"/>
    </source>
</evidence>
<dbReference type="Pfam" id="PF13493">
    <property type="entry name" value="DUF4118"/>
    <property type="match status" value="1"/>
</dbReference>
<dbReference type="InterPro" id="IPR014729">
    <property type="entry name" value="Rossmann-like_a/b/a_fold"/>
</dbReference>
<proteinExistence type="predicted"/>
<dbReference type="PANTHER" id="PTHR45569">
    <property type="entry name" value="SENSOR PROTEIN KDPD"/>
    <property type="match status" value="1"/>
</dbReference>
<evidence type="ECO:0000256" key="10">
    <source>
        <dbReference type="ARBA" id="ARBA00022840"/>
    </source>
</evidence>
<dbReference type="PANTHER" id="PTHR45569:SF1">
    <property type="entry name" value="SENSOR PROTEIN KDPD"/>
    <property type="match status" value="1"/>
</dbReference>
<name>A0A449DB18_9MICO</name>
<dbReference type="Proteomes" id="UP000386281">
    <property type="component" value="Unassembled WGS sequence"/>
</dbReference>
<dbReference type="Pfam" id="PF02702">
    <property type="entry name" value="KdpD"/>
    <property type="match status" value="1"/>
</dbReference>
<evidence type="ECO:0000256" key="13">
    <source>
        <dbReference type="ARBA" id="ARBA00023136"/>
    </source>
</evidence>
<evidence type="ECO:0000256" key="1">
    <source>
        <dbReference type="ARBA" id="ARBA00000085"/>
    </source>
</evidence>
<dbReference type="InterPro" id="IPR052023">
    <property type="entry name" value="Histidine_kinase_KdpD"/>
</dbReference>
<gene>
    <name evidence="17" type="primary">kdpD</name>
    <name evidence="17" type="ORF">NCTC12391_02910</name>
</gene>
<keyword evidence="5" id="KW-0597">Phosphoprotein</keyword>